<keyword evidence="5" id="KW-0057">Aromatic amino acid biosynthesis</keyword>
<dbReference type="Gene3D" id="3.40.50.10860">
    <property type="entry name" value="Leucine Dehydrogenase, chain A, domain 1"/>
    <property type="match status" value="1"/>
</dbReference>
<sequence length="267" mass="29997">MKKLYGLLGEKLGHSFSPQIHSLIFKELDIEGYYHLFEVNKAELHNAVLGFKALKVTGVNVTIPYKVDVVKYLDDVSLEGKNIGAINTICFKDGKTVGYNTDYYGFGMMLDKFNVKVKGKNAVILGSGGASQAVLQFLLDNGVNEVTFATRNEEQCKKRFKEFKAINYNKIKYLNNQDIVINCTPVGMHPNVESSPLSKEDVSKFSSAIDLIYNPEETLLLKYAREQGMQGVNGLYMLIGQAVKAQELWNSIIINKETVDKIYEEIK</sequence>
<dbReference type="EC" id="1.1.1.25" evidence="1"/>
<keyword evidence="4 8" id="KW-0560">Oxidoreductase</keyword>
<dbReference type="SUPFAM" id="SSF51735">
    <property type="entry name" value="NAD(P)-binding Rossmann-fold domains"/>
    <property type="match status" value="1"/>
</dbReference>
<dbReference type="SUPFAM" id="SSF53223">
    <property type="entry name" value="Aminoacid dehydrogenase-like, N-terminal domain"/>
    <property type="match status" value="1"/>
</dbReference>
<dbReference type="InterPro" id="IPR022893">
    <property type="entry name" value="Shikimate_DH_fam"/>
</dbReference>
<dbReference type="NCBIfam" id="TIGR00507">
    <property type="entry name" value="aroE"/>
    <property type="match status" value="1"/>
</dbReference>
<dbReference type="AlphaFoldDB" id="A0A645DTF8"/>
<keyword evidence="2" id="KW-0028">Amino-acid biosynthesis</keyword>
<gene>
    <name evidence="8" type="primary">aroE_41</name>
    <name evidence="8" type="ORF">SDC9_139007</name>
</gene>
<dbReference type="Pfam" id="PF01488">
    <property type="entry name" value="Shikimate_DH"/>
    <property type="match status" value="1"/>
</dbReference>
<dbReference type="InterPro" id="IPR011342">
    <property type="entry name" value="Shikimate_DH"/>
</dbReference>
<evidence type="ECO:0000256" key="5">
    <source>
        <dbReference type="ARBA" id="ARBA00023141"/>
    </source>
</evidence>
<dbReference type="GO" id="GO:0009073">
    <property type="term" value="P:aromatic amino acid family biosynthetic process"/>
    <property type="evidence" value="ECO:0007669"/>
    <property type="project" value="UniProtKB-KW"/>
</dbReference>
<dbReference type="Pfam" id="PF08501">
    <property type="entry name" value="Shikimate_dh_N"/>
    <property type="match status" value="1"/>
</dbReference>
<dbReference type="PANTHER" id="PTHR21089">
    <property type="entry name" value="SHIKIMATE DEHYDROGENASE"/>
    <property type="match status" value="1"/>
</dbReference>
<dbReference type="GO" id="GO:0009423">
    <property type="term" value="P:chorismate biosynthetic process"/>
    <property type="evidence" value="ECO:0007669"/>
    <property type="project" value="UniProtKB-UniPathway"/>
</dbReference>
<evidence type="ECO:0000313" key="8">
    <source>
        <dbReference type="EMBL" id="MPM91873.1"/>
    </source>
</evidence>
<evidence type="ECO:0000256" key="2">
    <source>
        <dbReference type="ARBA" id="ARBA00022605"/>
    </source>
</evidence>
<dbReference type="InterPro" id="IPR013708">
    <property type="entry name" value="Shikimate_DH-bd_N"/>
</dbReference>
<reference evidence="8" key="1">
    <citation type="submission" date="2019-08" db="EMBL/GenBank/DDBJ databases">
        <authorList>
            <person name="Kucharzyk K."/>
            <person name="Murdoch R.W."/>
            <person name="Higgins S."/>
            <person name="Loffler F."/>
        </authorList>
    </citation>
    <scope>NUCLEOTIDE SEQUENCE</scope>
</reference>
<proteinExistence type="inferred from homology"/>
<dbReference type="CDD" id="cd01065">
    <property type="entry name" value="NAD_bind_Shikimate_DH"/>
    <property type="match status" value="1"/>
</dbReference>
<dbReference type="Gene3D" id="3.40.50.720">
    <property type="entry name" value="NAD(P)-binding Rossmann-like Domain"/>
    <property type="match status" value="1"/>
</dbReference>
<dbReference type="InterPro" id="IPR046346">
    <property type="entry name" value="Aminoacid_DH-like_N_sf"/>
</dbReference>
<accession>A0A645DTF8</accession>
<dbReference type="GO" id="GO:0019632">
    <property type="term" value="P:shikimate metabolic process"/>
    <property type="evidence" value="ECO:0007669"/>
    <property type="project" value="InterPro"/>
</dbReference>
<dbReference type="InterPro" id="IPR036291">
    <property type="entry name" value="NAD(P)-bd_dom_sf"/>
</dbReference>
<dbReference type="GO" id="GO:0050661">
    <property type="term" value="F:NADP binding"/>
    <property type="evidence" value="ECO:0007669"/>
    <property type="project" value="InterPro"/>
</dbReference>
<feature type="domain" description="Quinate/shikimate 5-dehydrogenase/glutamyl-tRNA reductase" evidence="6">
    <location>
        <begin position="112"/>
        <end position="184"/>
    </location>
</feature>
<dbReference type="UniPathway" id="UPA00053">
    <property type="reaction ID" value="UER00087"/>
</dbReference>
<evidence type="ECO:0000256" key="1">
    <source>
        <dbReference type="ARBA" id="ARBA00012962"/>
    </source>
</evidence>
<dbReference type="PANTHER" id="PTHR21089:SF1">
    <property type="entry name" value="BIFUNCTIONAL 3-DEHYDROQUINATE DEHYDRATASE_SHIKIMATE DEHYDROGENASE, CHLOROPLASTIC"/>
    <property type="match status" value="1"/>
</dbReference>
<dbReference type="GO" id="GO:0004764">
    <property type="term" value="F:shikimate 3-dehydrogenase (NADP+) activity"/>
    <property type="evidence" value="ECO:0007669"/>
    <property type="project" value="UniProtKB-EC"/>
</dbReference>
<evidence type="ECO:0000259" key="6">
    <source>
        <dbReference type="Pfam" id="PF01488"/>
    </source>
</evidence>
<organism evidence="8">
    <name type="scientific">bioreactor metagenome</name>
    <dbReference type="NCBI Taxonomy" id="1076179"/>
    <lineage>
        <taxon>unclassified sequences</taxon>
        <taxon>metagenomes</taxon>
        <taxon>ecological metagenomes</taxon>
    </lineage>
</organism>
<dbReference type="GO" id="GO:0005829">
    <property type="term" value="C:cytosol"/>
    <property type="evidence" value="ECO:0007669"/>
    <property type="project" value="TreeGrafter"/>
</dbReference>
<feature type="domain" description="Shikimate dehydrogenase substrate binding N-terminal" evidence="7">
    <location>
        <begin position="7"/>
        <end position="89"/>
    </location>
</feature>
<name>A0A645DTF8_9ZZZZ</name>
<comment type="caution">
    <text evidence="8">The sequence shown here is derived from an EMBL/GenBank/DDBJ whole genome shotgun (WGS) entry which is preliminary data.</text>
</comment>
<evidence type="ECO:0000259" key="7">
    <source>
        <dbReference type="Pfam" id="PF08501"/>
    </source>
</evidence>
<keyword evidence="3" id="KW-0521">NADP</keyword>
<dbReference type="InterPro" id="IPR006151">
    <property type="entry name" value="Shikm_DH/Glu-tRNA_Rdtase"/>
</dbReference>
<protein>
    <recommendedName>
        <fullName evidence="1">shikimate dehydrogenase (NADP(+))</fullName>
        <ecNumber evidence="1">1.1.1.25</ecNumber>
    </recommendedName>
</protein>
<dbReference type="EMBL" id="VSSQ01038878">
    <property type="protein sequence ID" value="MPM91873.1"/>
    <property type="molecule type" value="Genomic_DNA"/>
</dbReference>
<dbReference type="HAMAP" id="MF_00222">
    <property type="entry name" value="Shikimate_DH_AroE"/>
    <property type="match status" value="1"/>
</dbReference>
<evidence type="ECO:0000256" key="4">
    <source>
        <dbReference type="ARBA" id="ARBA00023002"/>
    </source>
</evidence>
<dbReference type="GO" id="GO:0008652">
    <property type="term" value="P:amino acid biosynthetic process"/>
    <property type="evidence" value="ECO:0007669"/>
    <property type="project" value="UniProtKB-KW"/>
</dbReference>
<evidence type="ECO:0000256" key="3">
    <source>
        <dbReference type="ARBA" id="ARBA00022857"/>
    </source>
</evidence>